<dbReference type="GO" id="GO:0016740">
    <property type="term" value="F:transferase activity"/>
    <property type="evidence" value="ECO:0007669"/>
    <property type="project" value="UniProtKB-KW"/>
</dbReference>
<dbReference type="InterPro" id="IPR024932">
    <property type="entry name" value="ApbE"/>
</dbReference>
<dbReference type="PANTHER" id="PTHR30040:SF2">
    <property type="entry name" value="FAD:PROTEIN FMN TRANSFERASE"/>
    <property type="match status" value="1"/>
</dbReference>
<keyword evidence="7" id="KW-0274">FAD</keyword>
<evidence type="ECO:0000313" key="12">
    <source>
        <dbReference type="Proteomes" id="UP000233276"/>
    </source>
</evidence>
<dbReference type="Pfam" id="PF02424">
    <property type="entry name" value="ApbE"/>
    <property type="match status" value="2"/>
</dbReference>
<dbReference type="InterPro" id="IPR003374">
    <property type="entry name" value="ApbE-like_sf"/>
</dbReference>
<keyword evidence="4" id="KW-0285">Flavoprotein</keyword>
<evidence type="ECO:0000256" key="5">
    <source>
        <dbReference type="ARBA" id="ARBA00022679"/>
    </source>
</evidence>
<keyword evidence="5 11" id="KW-0808">Transferase</keyword>
<dbReference type="SUPFAM" id="SSF143631">
    <property type="entry name" value="ApbE-like"/>
    <property type="match status" value="1"/>
</dbReference>
<comment type="cofactor">
    <cofactor evidence="1">
        <name>Mg(2+)</name>
        <dbReference type="ChEBI" id="CHEBI:18420"/>
    </cofactor>
</comment>
<dbReference type="Proteomes" id="UP000233276">
    <property type="component" value="Chromosome"/>
</dbReference>
<dbReference type="EC" id="2.7.1.180" evidence="2"/>
<dbReference type="Gene3D" id="3.10.520.10">
    <property type="entry name" value="ApbE-like domains"/>
    <property type="match status" value="2"/>
</dbReference>
<evidence type="ECO:0000256" key="2">
    <source>
        <dbReference type="ARBA" id="ARBA00011955"/>
    </source>
</evidence>
<comment type="catalytic activity">
    <reaction evidence="10">
        <text>L-threonyl-[protein] + FAD = FMN-L-threonyl-[protein] + AMP + H(+)</text>
        <dbReference type="Rhea" id="RHEA:36847"/>
        <dbReference type="Rhea" id="RHEA-COMP:11060"/>
        <dbReference type="Rhea" id="RHEA-COMP:11061"/>
        <dbReference type="ChEBI" id="CHEBI:15378"/>
        <dbReference type="ChEBI" id="CHEBI:30013"/>
        <dbReference type="ChEBI" id="CHEBI:57692"/>
        <dbReference type="ChEBI" id="CHEBI:74257"/>
        <dbReference type="ChEBI" id="CHEBI:456215"/>
        <dbReference type="EC" id="2.7.1.180"/>
    </reaction>
</comment>
<evidence type="ECO:0000256" key="4">
    <source>
        <dbReference type="ARBA" id="ARBA00022630"/>
    </source>
</evidence>
<dbReference type="AlphaFoldDB" id="A0A2K9DD74"/>
<evidence type="ECO:0000313" key="11">
    <source>
        <dbReference type="EMBL" id="AUG28829.1"/>
    </source>
</evidence>
<organism evidence="11 12">
    <name type="scientific">Microbacterium hominis</name>
    <dbReference type="NCBI Taxonomy" id="162426"/>
    <lineage>
        <taxon>Bacteria</taxon>
        <taxon>Bacillati</taxon>
        <taxon>Actinomycetota</taxon>
        <taxon>Actinomycetes</taxon>
        <taxon>Micrococcales</taxon>
        <taxon>Microbacteriaceae</taxon>
        <taxon>Microbacterium</taxon>
    </lineage>
</organism>
<keyword evidence="6" id="KW-0479">Metal-binding</keyword>
<evidence type="ECO:0000256" key="7">
    <source>
        <dbReference type="ARBA" id="ARBA00022827"/>
    </source>
</evidence>
<evidence type="ECO:0000256" key="8">
    <source>
        <dbReference type="ARBA" id="ARBA00022842"/>
    </source>
</evidence>
<dbReference type="KEGG" id="mhos:CXR34_04650"/>
<dbReference type="RefSeq" id="WP_101305745.1">
    <property type="nucleotide sequence ID" value="NZ_CP025299.1"/>
</dbReference>
<keyword evidence="8" id="KW-0460">Magnesium</keyword>
<evidence type="ECO:0000256" key="9">
    <source>
        <dbReference type="ARBA" id="ARBA00031306"/>
    </source>
</evidence>
<accession>A0A2K9DD74</accession>
<evidence type="ECO:0000256" key="6">
    <source>
        <dbReference type="ARBA" id="ARBA00022723"/>
    </source>
</evidence>
<dbReference type="EMBL" id="CP025299">
    <property type="protein sequence ID" value="AUG28829.1"/>
    <property type="molecule type" value="Genomic_DNA"/>
</dbReference>
<evidence type="ECO:0000256" key="3">
    <source>
        <dbReference type="ARBA" id="ARBA00016337"/>
    </source>
</evidence>
<sequence>MNAPRRQAWTAAVMGTTVSIHVIAAGAVPPRAADAAASTIAALRELDALFSPFRSASQVSRLRRGELALADADPRLREVAQACATLETATGGRFSASWRGGFDPTGYVKGWAADRSADAHLVPLLEGGDVVAVGINVGGDLRVWTAADADWSWRIGIADPRLPGALLATVELRAGAVATSGTAERGAHLIDPRSGKPVPGLVSATVVADDLTTADAWATAVAVSADDDLGWLWGAPLRSGLVAAATDGPGGEPASLRVRRWLGGVGVETVIHAAA</sequence>
<evidence type="ECO:0000256" key="10">
    <source>
        <dbReference type="ARBA" id="ARBA00048540"/>
    </source>
</evidence>
<dbReference type="PANTHER" id="PTHR30040">
    <property type="entry name" value="THIAMINE BIOSYNTHESIS LIPOPROTEIN APBE"/>
    <property type="match status" value="1"/>
</dbReference>
<evidence type="ECO:0000256" key="1">
    <source>
        <dbReference type="ARBA" id="ARBA00001946"/>
    </source>
</evidence>
<gene>
    <name evidence="11" type="ORF">CXR34_04650</name>
</gene>
<reference evidence="11 12" key="1">
    <citation type="submission" date="2017-12" db="EMBL/GenBank/DDBJ databases">
        <title>Isolation and characterization of estrogens degradatiion strain Microbacterium hominis SJTG1.</title>
        <authorList>
            <person name="Xiong W."/>
            <person name="Yin C."/>
            <person name="Zheng D."/>
            <person name="Liang R."/>
        </authorList>
    </citation>
    <scope>NUCLEOTIDE SEQUENCE [LARGE SCALE GENOMIC DNA]</scope>
    <source>
        <strain evidence="11 12">SJTG1</strain>
    </source>
</reference>
<dbReference type="GO" id="GO:0046872">
    <property type="term" value="F:metal ion binding"/>
    <property type="evidence" value="ECO:0007669"/>
    <property type="project" value="UniProtKB-KW"/>
</dbReference>
<protein>
    <recommendedName>
        <fullName evidence="3">FAD:protein FMN transferase</fullName>
        <ecNumber evidence="2">2.7.1.180</ecNumber>
    </recommendedName>
    <alternativeName>
        <fullName evidence="9">Flavin transferase</fullName>
    </alternativeName>
</protein>
<proteinExistence type="predicted"/>
<name>A0A2K9DD74_9MICO</name>